<dbReference type="SUPFAM" id="SSF56112">
    <property type="entry name" value="Protein kinase-like (PK-like)"/>
    <property type="match status" value="1"/>
</dbReference>
<keyword evidence="8" id="KW-0418">Kinase</keyword>
<evidence type="ECO:0000256" key="4">
    <source>
        <dbReference type="ARBA" id="ARBA00022679"/>
    </source>
</evidence>
<dbReference type="InterPro" id="IPR017441">
    <property type="entry name" value="Protein_kinase_ATP_BS"/>
</dbReference>
<keyword evidence="7 15" id="KW-0547">Nucleotide-binding</keyword>
<dbReference type="FunFam" id="1.10.510.10:FF:001023">
    <property type="entry name" value="Os07g0541700 protein"/>
    <property type="match status" value="1"/>
</dbReference>
<evidence type="ECO:0000256" key="14">
    <source>
        <dbReference type="ARBA" id="ARBA00048679"/>
    </source>
</evidence>
<evidence type="ECO:0000256" key="7">
    <source>
        <dbReference type="ARBA" id="ARBA00022741"/>
    </source>
</evidence>
<dbReference type="Gene3D" id="1.10.510.10">
    <property type="entry name" value="Transferase(Phosphotransferase) domain 1"/>
    <property type="match status" value="1"/>
</dbReference>
<sequence>MDMKNHSRYEGGSSEFVEKFLHELGPKSYSFEDLQRFTSNFATSNKIGSGGYGEVYKGQFPSGIQVAVKVLTKVDVVEETFMAEVSTMGKAYHRSLIKLYGYCFNINMKALVYEYMENGSLDKILYDSLLSSSIKWEKLYDIAIETAKGLVYLHDGWDERIIHYDIKAGNVLLDKNLSPKITDFGLAKFMKRELNDISLSRTRGTQGYNAPETWMPASRVTYKCDVYSFGMMLFEVIGKRNNGVGESWFPEQVWKNFKNGQLDEFLQDCGITEKDREKAKILSRVAFWCAQYTAKIRPSMSDVVMMLENKIPVGMPPYPFQFGQSAGSSMPPSLQAIPEVDSNVASATDESLKKTKGEKDRDAVEDRNAGSFHKEFASNSTLGPSFKSTLEQNTSPDFANRFLQLQNHYQDVNKKEFPNMYSKLANLRDHYQDASKKQFHNMYSTMANQVQGKLPEEDLNNK</sequence>
<comment type="catalytic activity">
    <reaction evidence="13">
        <text>L-threonyl-[protein] + ATP = O-phospho-L-threonyl-[protein] + ADP + H(+)</text>
        <dbReference type="Rhea" id="RHEA:46608"/>
        <dbReference type="Rhea" id="RHEA-COMP:11060"/>
        <dbReference type="Rhea" id="RHEA-COMP:11605"/>
        <dbReference type="ChEBI" id="CHEBI:15378"/>
        <dbReference type="ChEBI" id="CHEBI:30013"/>
        <dbReference type="ChEBI" id="CHEBI:30616"/>
        <dbReference type="ChEBI" id="CHEBI:61977"/>
        <dbReference type="ChEBI" id="CHEBI:456216"/>
        <dbReference type="EC" id="2.7.11.1"/>
    </reaction>
</comment>
<dbReference type="PANTHER" id="PTHR27009">
    <property type="entry name" value="RUST RESISTANCE KINASE LR10-RELATED"/>
    <property type="match status" value="1"/>
</dbReference>
<evidence type="ECO:0000256" key="5">
    <source>
        <dbReference type="ARBA" id="ARBA00022692"/>
    </source>
</evidence>
<dbReference type="AlphaFoldDB" id="A0A2G5CLW4"/>
<comment type="subcellular location">
    <subcellularLocation>
        <location evidence="1">Membrane</location>
        <topology evidence="1">Single-pass type I membrane protein</topology>
    </subcellularLocation>
</comment>
<gene>
    <name evidence="19" type="ORF">AQUCO_04500110v1</name>
</gene>
<dbReference type="GO" id="GO:0004674">
    <property type="term" value="F:protein serine/threonine kinase activity"/>
    <property type="evidence" value="ECO:0007669"/>
    <property type="project" value="UniProtKB-KW"/>
</dbReference>
<feature type="compositionally biased region" description="Basic and acidic residues" evidence="17">
    <location>
        <begin position="350"/>
        <end position="366"/>
    </location>
</feature>
<dbReference type="EMBL" id="KZ305062">
    <property type="protein sequence ID" value="PIA32283.1"/>
    <property type="molecule type" value="Genomic_DNA"/>
</dbReference>
<evidence type="ECO:0000256" key="9">
    <source>
        <dbReference type="ARBA" id="ARBA00022840"/>
    </source>
</evidence>
<comment type="catalytic activity">
    <reaction evidence="14">
        <text>L-seryl-[protein] + ATP = O-phospho-L-seryl-[protein] + ADP + H(+)</text>
        <dbReference type="Rhea" id="RHEA:17989"/>
        <dbReference type="Rhea" id="RHEA-COMP:9863"/>
        <dbReference type="Rhea" id="RHEA-COMP:11604"/>
        <dbReference type="ChEBI" id="CHEBI:15378"/>
        <dbReference type="ChEBI" id="CHEBI:29999"/>
        <dbReference type="ChEBI" id="CHEBI:30616"/>
        <dbReference type="ChEBI" id="CHEBI:83421"/>
        <dbReference type="ChEBI" id="CHEBI:456216"/>
        <dbReference type="EC" id="2.7.11.1"/>
    </reaction>
</comment>
<evidence type="ECO:0000256" key="11">
    <source>
        <dbReference type="ARBA" id="ARBA00023136"/>
    </source>
</evidence>
<proteinExistence type="inferred from homology"/>
<keyword evidence="3 16" id="KW-0723">Serine/threonine-protein kinase</keyword>
<keyword evidence="10" id="KW-1133">Transmembrane helix</keyword>
<dbReference type="Pfam" id="PF07714">
    <property type="entry name" value="PK_Tyr_Ser-Thr"/>
    <property type="match status" value="1"/>
</dbReference>
<dbReference type="GO" id="GO:0016020">
    <property type="term" value="C:membrane"/>
    <property type="evidence" value="ECO:0007669"/>
    <property type="project" value="UniProtKB-SubCell"/>
</dbReference>
<keyword evidence="12" id="KW-0325">Glycoprotein</keyword>
<organism evidence="19 20">
    <name type="scientific">Aquilegia coerulea</name>
    <name type="common">Rocky mountain columbine</name>
    <dbReference type="NCBI Taxonomy" id="218851"/>
    <lineage>
        <taxon>Eukaryota</taxon>
        <taxon>Viridiplantae</taxon>
        <taxon>Streptophyta</taxon>
        <taxon>Embryophyta</taxon>
        <taxon>Tracheophyta</taxon>
        <taxon>Spermatophyta</taxon>
        <taxon>Magnoliopsida</taxon>
        <taxon>Ranunculales</taxon>
        <taxon>Ranunculaceae</taxon>
        <taxon>Thalictroideae</taxon>
        <taxon>Aquilegia</taxon>
    </lineage>
</organism>
<evidence type="ECO:0000256" key="15">
    <source>
        <dbReference type="PROSITE-ProRule" id="PRU10141"/>
    </source>
</evidence>
<dbReference type="InterPro" id="IPR011009">
    <property type="entry name" value="Kinase-like_dom_sf"/>
</dbReference>
<keyword evidence="5" id="KW-0812">Transmembrane</keyword>
<dbReference type="InterPro" id="IPR045874">
    <property type="entry name" value="LRK10/LRL21-25-like"/>
</dbReference>
<dbReference type="OrthoDB" id="626167at2759"/>
<keyword evidence="20" id="KW-1185">Reference proteome</keyword>
<dbReference type="Proteomes" id="UP000230069">
    <property type="component" value="Unassembled WGS sequence"/>
</dbReference>
<protein>
    <recommendedName>
        <fullName evidence="2">non-specific serine/threonine protein kinase</fullName>
        <ecNumber evidence="2">2.7.11.1</ecNumber>
    </recommendedName>
</protein>
<comment type="similarity">
    <text evidence="16">Belongs to the protein kinase superfamily.</text>
</comment>
<evidence type="ECO:0000313" key="20">
    <source>
        <dbReference type="Proteomes" id="UP000230069"/>
    </source>
</evidence>
<evidence type="ECO:0000256" key="12">
    <source>
        <dbReference type="ARBA" id="ARBA00023180"/>
    </source>
</evidence>
<evidence type="ECO:0000256" key="1">
    <source>
        <dbReference type="ARBA" id="ARBA00004479"/>
    </source>
</evidence>
<dbReference type="PROSITE" id="PS50011">
    <property type="entry name" value="PROTEIN_KINASE_DOM"/>
    <property type="match status" value="1"/>
</dbReference>
<dbReference type="EMBL" id="KZ305062">
    <property type="protein sequence ID" value="PIA32281.1"/>
    <property type="molecule type" value="Genomic_DNA"/>
</dbReference>
<keyword evidence="6" id="KW-0732">Signal</keyword>
<keyword evidence="9 15" id="KW-0067">ATP-binding</keyword>
<dbReference type="InterPro" id="IPR000719">
    <property type="entry name" value="Prot_kinase_dom"/>
</dbReference>
<keyword evidence="4" id="KW-0808">Transferase</keyword>
<reference evidence="19 20" key="1">
    <citation type="submission" date="2017-09" db="EMBL/GenBank/DDBJ databases">
        <title>WGS assembly of Aquilegia coerulea Goldsmith.</title>
        <authorList>
            <person name="Hodges S."/>
            <person name="Kramer E."/>
            <person name="Nordborg M."/>
            <person name="Tomkins J."/>
            <person name="Borevitz J."/>
            <person name="Derieg N."/>
            <person name="Yan J."/>
            <person name="Mihaltcheva S."/>
            <person name="Hayes R.D."/>
            <person name="Rokhsar D."/>
        </authorList>
    </citation>
    <scope>NUCLEOTIDE SEQUENCE [LARGE SCALE GENOMIC DNA]</scope>
    <source>
        <strain evidence="20">cv. Goldsmith</strain>
    </source>
</reference>
<evidence type="ECO:0000259" key="18">
    <source>
        <dbReference type="PROSITE" id="PS50011"/>
    </source>
</evidence>
<dbReference type="Gene3D" id="3.30.200.20">
    <property type="entry name" value="Phosphorylase Kinase, domain 1"/>
    <property type="match status" value="1"/>
</dbReference>
<evidence type="ECO:0000256" key="6">
    <source>
        <dbReference type="ARBA" id="ARBA00022729"/>
    </source>
</evidence>
<evidence type="ECO:0000256" key="13">
    <source>
        <dbReference type="ARBA" id="ARBA00047899"/>
    </source>
</evidence>
<dbReference type="GO" id="GO:0005524">
    <property type="term" value="F:ATP binding"/>
    <property type="evidence" value="ECO:0007669"/>
    <property type="project" value="UniProtKB-UniRule"/>
</dbReference>
<dbReference type="InterPro" id="IPR008271">
    <property type="entry name" value="Ser/Thr_kinase_AS"/>
</dbReference>
<evidence type="ECO:0000256" key="8">
    <source>
        <dbReference type="ARBA" id="ARBA00022777"/>
    </source>
</evidence>
<evidence type="ECO:0000256" key="2">
    <source>
        <dbReference type="ARBA" id="ARBA00012513"/>
    </source>
</evidence>
<evidence type="ECO:0000256" key="3">
    <source>
        <dbReference type="ARBA" id="ARBA00022527"/>
    </source>
</evidence>
<keyword evidence="11" id="KW-0472">Membrane</keyword>
<dbReference type="InterPro" id="IPR001245">
    <property type="entry name" value="Ser-Thr/Tyr_kinase_cat_dom"/>
</dbReference>
<accession>A0A2G5CLW4</accession>
<dbReference type="STRING" id="218851.A0A2G5CLW4"/>
<name>A0A2G5CLW4_AQUCA</name>
<dbReference type="EC" id="2.7.11.1" evidence="2"/>
<evidence type="ECO:0000256" key="17">
    <source>
        <dbReference type="SAM" id="MobiDB-lite"/>
    </source>
</evidence>
<dbReference type="SMART" id="SM00220">
    <property type="entry name" value="S_TKc"/>
    <property type="match status" value="1"/>
</dbReference>
<feature type="binding site" evidence="15">
    <location>
        <position position="69"/>
    </location>
    <ligand>
        <name>ATP</name>
        <dbReference type="ChEBI" id="CHEBI:30616"/>
    </ligand>
</feature>
<dbReference type="PROSITE" id="PS00107">
    <property type="entry name" value="PROTEIN_KINASE_ATP"/>
    <property type="match status" value="1"/>
</dbReference>
<evidence type="ECO:0000256" key="16">
    <source>
        <dbReference type="RuleBase" id="RU000304"/>
    </source>
</evidence>
<evidence type="ECO:0000256" key="10">
    <source>
        <dbReference type="ARBA" id="ARBA00022989"/>
    </source>
</evidence>
<feature type="region of interest" description="Disordered" evidence="17">
    <location>
        <begin position="345"/>
        <end position="366"/>
    </location>
</feature>
<dbReference type="PROSITE" id="PS00108">
    <property type="entry name" value="PROTEIN_KINASE_ST"/>
    <property type="match status" value="1"/>
</dbReference>
<evidence type="ECO:0000313" key="19">
    <source>
        <dbReference type="EMBL" id="PIA32283.1"/>
    </source>
</evidence>
<feature type="domain" description="Protein kinase" evidence="18">
    <location>
        <begin position="41"/>
        <end position="321"/>
    </location>
</feature>